<evidence type="ECO:0000313" key="1">
    <source>
        <dbReference type="EMBL" id="KAJ8983991.1"/>
    </source>
</evidence>
<protein>
    <recommendedName>
        <fullName evidence="3">Protein HID1</fullName>
    </recommendedName>
</protein>
<name>A0ABQ9K098_9CUCU</name>
<comment type="caution">
    <text evidence="1">The sequence shown here is derived from an EMBL/GenBank/DDBJ whole genome shotgun (WGS) entry which is preliminary data.</text>
</comment>
<dbReference type="PANTHER" id="PTHR21575:SF12">
    <property type="entry name" value="PROTEIN HID1"/>
    <property type="match status" value="1"/>
</dbReference>
<dbReference type="EMBL" id="JAPWTJ010000053">
    <property type="protein sequence ID" value="KAJ8983991.1"/>
    <property type="molecule type" value="Genomic_DNA"/>
</dbReference>
<dbReference type="Pfam" id="PF12722">
    <property type="entry name" value="Hid1"/>
    <property type="match status" value="2"/>
</dbReference>
<accession>A0ABQ9K098</accession>
<gene>
    <name evidence="1" type="ORF">NQ317_008696</name>
</gene>
<dbReference type="Proteomes" id="UP001162164">
    <property type="component" value="Unassembled WGS sequence"/>
</dbReference>
<organism evidence="1 2">
    <name type="scientific">Molorchus minor</name>
    <dbReference type="NCBI Taxonomy" id="1323400"/>
    <lineage>
        <taxon>Eukaryota</taxon>
        <taxon>Metazoa</taxon>
        <taxon>Ecdysozoa</taxon>
        <taxon>Arthropoda</taxon>
        <taxon>Hexapoda</taxon>
        <taxon>Insecta</taxon>
        <taxon>Pterygota</taxon>
        <taxon>Neoptera</taxon>
        <taxon>Endopterygota</taxon>
        <taxon>Coleoptera</taxon>
        <taxon>Polyphaga</taxon>
        <taxon>Cucujiformia</taxon>
        <taxon>Chrysomeloidea</taxon>
        <taxon>Cerambycidae</taxon>
        <taxon>Lamiinae</taxon>
        <taxon>Monochamini</taxon>
        <taxon>Molorchus</taxon>
    </lineage>
</organism>
<proteinExistence type="predicted"/>
<dbReference type="InterPro" id="IPR026705">
    <property type="entry name" value="Hid-1/Ecm30"/>
</dbReference>
<reference evidence="1" key="1">
    <citation type="journal article" date="2023" name="Insect Mol. Biol.">
        <title>Genome sequencing provides insights into the evolution of gene families encoding plant cell wall-degrading enzymes in longhorned beetles.</title>
        <authorList>
            <person name="Shin N.R."/>
            <person name="Okamura Y."/>
            <person name="Kirsch R."/>
            <person name="Pauchet Y."/>
        </authorList>
    </citation>
    <scope>NUCLEOTIDE SEQUENCE</scope>
    <source>
        <strain evidence="1">MMC_N1</strain>
    </source>
</reference>
<evidence type="ECO:0000313" key="2">
    <source>
        <dbReference type="Proteomes" id="UP001162164"/>
    </source>
</evidence>
<evidence type="ECO:0008006" key="3">
    <source>
        <dbReference type="Google" id="ProtNLM"/>
    </source>
</evidence>
<sequence>MGNVDTKIEFSKSCSAPVDASDDVFWEQFWSENVTNVQDIFTLVPATEIRQLREDAPSNLATLCYKAVEKLVKAVDSSCRTQHEQQTDYLRGFYRIYLRILNGKVSFGLHCQARAKRTMNLYHWHNRYFTVTASRKSGPDKAEELSAIDSCEYIWEAGVGFAHSPPRNPTFDTHRTELLKLLLTCFSETMYQPPADITQNPNKWILHLTSAENRHALPMFTSLLNTVSVYDPVGLGVPYNHLLFNDSLEPLVEAALQILIVTLDHDTSSSTPAESEDLSVPDNLFINYLSRIHRDEDFYFILSGVTRLLNNPLAQTYLPNSTKEGAFSPGTARVLLEDKFLYFVLKSSDVLEVLVPILYHLNDSRADQSRVGLMHIGVFILLLLSGERNFGGTSE</sequence>
<keyword evidence="2" id="KW-1185">Reference proteome</keyword>
<dbReference type="PANTHER" id="PTHR21575">
    <property type="entry name" value="PROTEIN HID1"/>
    <property type="match status" value="1"/>
</dbReference>